<dbReference type="AlphaFoldDB" id="A0A8T0BIV3"/>
<keyword evidence="4" id="KW-0175">Coiled coil</keyword>
<feature type="coiled-coil region" evidence="4">
    <location>
        <begin position="33"/>
        <end position="67"/>
    </location>
</feature>
<keyword evidence="8" id="KW-1185">Reference proteome</keyword>
<dbReference type="Gene3D" id="2.60.120.40">
    <property type="match status" value="1"/>
</dbReference>
<evidence type="ECO:0000313" key="8">
    <source>
        <dbReference type="Proteomes" id="UP000606274"/>
    </source>
</evidence>
<dbReference type="PANTHER" id="PTHR22923">
    <property type="entry name" value="CEREBELLIN-RELATED"/>
    <property type="match status" value="1"/>
</dbReference>
<name>A0A8T0BIV3_SILME</name>
<keyword evidence="2" id="KW-0964">Secreted</keyword>
<dbReference type="OrthoDB" id="6154955at2759"/>
<feature type="chain" id="PRO_5035835495" description="C1q domain-containing protein" evidence="5">
    <location>
        <begin position="20"/>
        <end position="167"/>
    </location>
</feature>
<dbReference type="InterPro" id="IPR008983">
    <property type="entry name" value="Tumour_necrosis_fac-like_dom"/>
</dbReference>
<evidence type="ECO:0000256" key="1">
    <source>
        <dbReference type="ARBA" id="ARBA00004613"/>
    </source>
</evidence>
<keyword evidence="3 5" id="KW-0732">Signal</keyword>
<comment type="caution">
    <text evidence="7">The sequence shown here is derived from an EMBL/GenBank/DDBJ whole genome shotgun (WGS) entry which is preliminary data.</text>
</comment>
<dbReference type="SUPFAM" id="SSF49842">
    <property type="entry name" value="TNF-like"/>
    <property type="match status" value="1"/>
</dbReference>
<sequence>MKPSLSWMFMLLLVKETISQDFMEPSVNILIELKSIMGKIKVMEEKINELQMENREQNVQIEALKVRMNTTHGIFTAPVKGVYYFNIVLFNANPPSAGVHIIKNRARVVSITDNPPGEDSEDTASNSVTLLLEKGDQIHIELIEKRKVYTDLAGRNSFSGHLLFPTE</sequence>
<protein>
    <recommendedName>
        <fullName evidence="6">C1q domain-containing protein</fullName>
    </recommendedName>
</protein>
<evidence type="ECO:0000256" key="4">
    <source>
        <dbReference type="SAM" id="Coils"/>
    </source>
</evidence>
<feature type="signal peptide" evidence="5">
    <location>
        <begin position="1"/>
        <end position="19"/>
    </location>
</feature>
<dbReference type="GO" id="GO:0005576">
    <property type="term" value="C:extracellular region"/>
    <property type="evidence" value="ECO:0007669"/>
    <property type="project" value="UniProtKB-SubCell"/>
</dbReference>
<dbReference type="EMBL" id="JABFDY010000006">
    <property type="protein sequence ID" value="KAF7706013.1"/>
    <property type="molecule type" value="Genomic_DNA"/>
</dbReference>
<gene>
    <name evidence="7" type="ORF">HF521_019267</name>
</gene>
<dbReference type="PANTHER" id="PTHR22923:SF102">
    <property type="entry name" value="CEREBELLIN 13-RELATED"/>
    <property type="match status" value="1"/>
</dbReference>
<proteinExistence type="predicted"/>
<accession>A0A8T0BIV3</accession>
<evidence type="ECO:0000256" key="3">
    <source>
        <dbReference type="ARBA" id="ARBA00022729"/>
    </source>
</evidence>
<dbReference type="PROSITE" id="PS50871">
    <property type="entry name" value="C1Q"/>
    <property type="match status" value="1"/>
</dbReference>
<reference evidence="7" key="1">
    <citation type="submission" date="2020-08" db="EMBL/GenBank/DDBJ databases">
        <title>Chromosome-level assembly of Southern catfish (Silurus meridionalis) provides insights into visual adaptation to the nocturnal and benthic lifestyles.</title>
        <authorList>
            <person name="Zhang Y."/>
            <person name="Wang D."/>
            <person name="Peng Z."/>
        </authorList>
    </citation>
    <scope>NUCLEOTIDE SEQUENCE</scope>
    <source>
        <strain evidence="7">SWU-2019-XX</strain>
        <tissue evidence="7">Muscle</tissue>
    </source>
</reference>
<evidence type="ECO:0000313" key="7">
    <source>
        <dbReference type="EMBL" id="KAF7706013.1"/>
    </source>
</evidence>
<dbReference type="Pfam" id="PF00386">
    <property type="entry name" value="C1q"/>
    <property type="match status" value="1"/>
</dbReference>
<comment type="subcellular location">
    <subcellularLocation>
        <location evidence="1">Secreted</location>
    </subcellularLocation>
</comment>
<feature type="domain" description="C1q" evidence="6">
    <location>
        <begin position="69"/>
        <end position="167"/>
    </location>
</feature>
<evidence type="ECO:0000256" key="5">
    <source>
        <dbReference type="SAM" id="SignalP"/>
    </source>
</evidence>
<dbReference type="SMART" id="SM00110">
    <property type="entry name" value="C1Q"/>
    <property type="match status" value="1"/>
</dbReference>
<evidence type="ECO:0000259" key="6">
    <source>
        <dbReference type="PROSITE" id="PS50871"/>
    </source>
</evidence>
<dbReference type="Proteomes" id="UP000606274">
    <property type="component" value="Unassembled WGS sequence"/>
</dbReference>
<organism evidence="7 8">
    <name type="scientific">Silurus meridionalis</name>
    <name type="common">Southern catfish</name>
    <name type="synonym">Silurus soldatovi meridionalis</name>
    <dbReference type="NCBI Taxonomy" id="175797"/>
    <lineage>
        <taxon>Eukaryota</taxon>
        <taxon>Metazoa</taxon>
        <taxon>Chordata</taxon>
        <taxon>Craniata</taxon>
        <taxon>Vertebrata</taxon>
        <taxon>Euteleostomi</taxon>
        <taxon>Actinopterygii</taxon>
        <taxon>Neopterygii</taxon>
        <taxon>Teleostei</taxon>
        <taxon>Ostariophysi</taxon>
        <taxon>Siluriformes</taxon>
        <taxon>Siluridae</taxon>
        <taxon>Silurus</taxon>
    </lineage>
</organism>
<dbReference type="InterPro" id="IPR050822">
    <property type="entry name" value="Cerebellin_Synaptic_Org"/>
</dbReference>
<evidence type="ECO:0000256" key="2">
    <source>
        <dbReference type="ARBA" id="ARBA00022525"/>
    </source>
</evidence>
<dbReference type="PRINTS" id="PR00007">
    <property type="entry name" value="COMPLEMNTC1Q"/>
</dbReference>
<dbReference type="InterPro" id="IPR001073">
    <property type="entry name" value="C1q_dom"/>
</dbReference>